<keyword evidence="2" id="KW-0689">Ribosomal protein</keyword>
<organism evidence="6 7">
    <name type="scientific">Petrolisthes cinctipes</name>
    <name type="common">Flat porcelain crab</name>
    <dbReference type="NCBI Taxonomy" id="88211"/>
    <lineage>
        <taxon>Eukaryota</taxon>
        <taxon>Metazoa</taxon>
        <taxon>Ecdysozoa</taxon>
        <taxon>Arthropoda</taxon>
        <taxon>Crustacea</taxon>
        <taxon>Multicrustacea</taxon>
        <taxon>Malacostraca</taxon>
        <taxon>Eumalacostraca</taxon>
        <taxon>Eucarida</taxon>
        <taxon>Decapoda</taxon>
        <taxon>Pleocyemata</taxon>
        <taxon>Anomura</taxon>
        <taxon>Galatheoidea</taxon>
        <taxon>Porcellanidae</taxon>
        <taxon>Petrolisthes</taxon>
    </lineage>
</organism>
<accession>A0AAE1GDI6</accession>
<dbReference type="InterPro" id="IPR000271">
    <property type="entry name" value="Ribosomal_bL34"/>
</dbReference>
<proteinExistence type="inferred from homology"/>
<reference evidence="6" key="1">
    <citation type="submission" date="2023-10" db="EMBL/GenBank/DDBJ databases">
        <title>Genome assemblies of two species of porcelain crab, Petrolisthes cinctipes and Petrolisthes manimaculis (Anomura: Porcellanidae).</title>
        <authorList>
            <person name="Angst P."/>
        </authorList>
    </citation>
    <scope>NUCLEOTIDE SEQUENCE</scope>
    <source>
        <strain evidence="6">PB745_01</strain>
        <tissue evidence="6">Gill</tissue>
    </source>
</reference>
<name>A0AAE1GDI6_PETCI</name>
<evidence type="ECO:0000256" key="5">
    <source>
        <dbReference type="ARBA" id="ARBA00035434"/>
    </source>
</evidence>
<keyword evidence="3" id="KW-0687">Ribonucleoprotein</keyword>
<keyword evidence="7" id="KW-1185">Reference proteome</keyword>
<dbReference type="GO" id="GO:0003735">
    <property type="term" value="F:structural constituent of ribosome"/>
    <property type="evidence" value="ECO:0007669"/>
    <property type="project" value="InterPro"/>
</dbReference>
<evidence type="ECO:0000256" key="3">
    <source>
        <dbReference type="ARBA" id="ARBA00023274"/>
    </source>
</evidence>
<evidence type="ECO:0000313" key="6">
    <source>
        <dbReference type="EMBL" id="KAK3891088.1"/>
    </source>
</evidence>
<dbReference type="AlphaFoldDB" id="A0AAE1GDI6"/>
<dbReference type="PANTHER" id="PTHR14503:SF4">
    <property type="entry name" value="LARGE RIBOSOMAL SUBUNIT PROTEIN BL34M"/>
    <property type="match status" value="1"/>
</dbReference>
<dbReference type="EMBL" id="JAWQEG010000368">
    <property type="protein sequence ID" value="KAK3891088.1"/>
    <property type="molecule type" value="Genomic_DNA"/>
</dbReference>
<comment type="caution">
    <text evidence="6">The sequence shown here is derived from an EMBL/GenBank/DDBJ whole genome shotgun (WGS) entry which is preliminary data.</text>
</comment>
<dbReference type="Pfam" id="PF00468">
    <property type="entry name" value="Ribosomal_L34"/>
    <property type="match status" value="1"/>
</dbReference>
<dbReference type="GO" id="GO:0006412">
    <property type="term" value="P:translation"/>
    <property type="evidence" value="ECO:0007669"/>
    <property type="project" value="InterPro"/>
</dbReference>
<dbReference type="FunFam" id="1.10.287.3980:FF:000001">
    <property type="entry name" value="Mitochondrial ribosomal protein L34"/>
    <property type="match status" value="1"/>
</dbReference>
<evidence type="ECO:0000256" key="4">
    <source>
        <dbReference type="ARBA" id="ARBA00035274"/>
    </source>
</evidence>
<dbReference type="GO" id="GO:0005762">
    <property type="term" value="C:mitochondrial large ribosomal subunit"/>
    <property type="evidence" value="ECO:0007669"/>
    <property type="project" value="TreeGrafter"/>
</dbReference>
<sequence length="120" mass="13252">MSFFITAARSCSLTGVVGGALGGLRTLMTRPQLPHALSSRPSPMLMGGVQVMKASPALLTPAPTSIIGGVFGRTKCRNYFPRPSEKKRIDRHGWEKRMSTLRGRKIIMRRLLKGRHVLTH</sequence>
<dbReference type="Proteomes" id="UP001286313">
    <property type="component" value="Unassembled WGS sequence"/>
</dbReference>
<dbReference type="PANTHER" id="PTHR14503">
    <property type="entry name" value="MITOCHONDRIAL RIBOSOMAL PROTEIN 34 FAMILY MEMBER"/>
    <property type="match status" value="1"/>
</dbReference>
<evidence type="ECO:0000256" key="2">
    <source>
        <dbReference type="ARBA" id="ARBA00022980"/>
    </source>
</evidence>
<dbReference type="Gene3D" id="1.10.287.3980">
    <property type="match status" value="1"/>
</dbReference>
<gene>
    <name evidence="6" type="ORF">Pcinc_005006</name>
</gene>
<comment type="similarity">
    <text evidence="1">Belongs to the bacterial ribosomal protein bL34 family.</text>
</comment>
<evidence type="ECO:0000313" key="7">
    <source>
        <dbReference type="Proteomes" id="UP001286313"/>
    </source>
</evidence>
<protein>
    <recommendedName>
        <fullName evidence="4">Large ribosomal subunit protein bL34m</fullName>
    </recommendedName>
    <alternativeName>
        <fullName evidence="5">39S ribosomal protein L34, mitochondrial</fullName>
    </alternativeName>
</protein>
<evidence type="ECO:0000256" key="1">
    <source>
        <dbReference type="ARBA" id="ARBA00010111"/>
    </source>
</evidence>